<evidence type="ECO:0000256" key="6">
    <source>
        <dbReference type="SAM" id="Phobius"/>
    </source>
</evidence>
<evidence type="ECO:0000256" key="2">
    <source>
        <dbReference type="ARBA" id="ARBA00022692"/>
    </source>
</evidence>
<keyword evidence="9" id="KW-1185">Reference proteome</keyword>
<evidence type="ECO:0000256" key="4">
    <source>
        <dbReference type="ARBA" id="ARBA00023136"/>
    </source>
</evidence>
<organism evidence="8 9">
    <name type="scientific">Sclerotinia nivalis</name>
    <dbReference type="NCBI Taxonomy" id="352851"/>
    <lineage>
        <taxon>Eukaryota</taxon>
        <taxon>Fungi</taxon>
        <taxon>Dikarya</taxon>
        <taxon>Ascomycota</taxon>
        <taxon>Pezizomycotina</taxon>
        <taxon>Leotiomycetes</taxon>
        <taxon>Helotiales</taxon>
        <taxon>Sclerotiniaceae</taxon>
        <taxon>Sclerotinia</taxon>
    </lineage>
</organism>
<dbReference type="Proteomes" id="UP001152300">
    <property type="component" value="Unassembled WGS sequence"/>
</dbReference>
<comment type="similarity">
    <text evidence="5">Belongs to the SAT4 family.</text>
</comment>
<dbReference type="Pfam" id="PF20684">
    <property type="entry name" value="Fung_rhodopsin"/>
    <property type="match status" value="1"/>
</dbReference>
<name>A0A9X0AXT0_9HELO</name>
<feature type="transmembrane region" description="Helical" evidence="6">
    <location>
        <begin position="168"/>
        <end position="191"/>
    </location>
</feature>
<dbReference type="InterPro" id="IPR052337">
    <property type="entry name" value="SAT4-like"/>
</dbReference>
<dbReference type="OrthoDB" id="10017208at2759"/>
<comment type="caution">
    <text evidence="8">The sequence shown here is derived from an EMBL/GenBank/DDBJ whole genome shotgun (WGS) entry which is preliminary data.</text>
</comment>
<feature type="transmembrane region" description="Helical" evidence="6">
    <location>
        <begin position="41"/>
        <end position="63"/>
    </location>
</feature>
<evidence type="ECO:0000313" key="8">
    <source>
        <dbReference type="EMBL" id="KAJ8070660.1"/>
    </source>
</evidence>
<feature type="transmembrane region" description="Helical" evidence="6">
    <location>
        <begin position="127"/>
        <end position="148"/>
    </location>
</feature>
<evidence type="ECO:0000256" key="1">
    <source>
        <dbReference type="ARBA" id="ARBA00004141"/>
    </source>
</evidence>
<dbReference type="EMBL" id="JAPEIS010000001">
    <property type="protein sequence ID" value="KAJ8070660.1"/>
    <property type="molecule type" value="Genomic_DNA"/>
</dbReference>
<evidence type="ECO:0000256" key="3">
    <source>
        <dbReference type="ARBA" id="ARBA00022989"/>
    </source>
</evidence>
<comment type="subcellular location">
    <subcellularLocation>
        <location evidence="1">Membrane</location>
        <topology evidence="1">Multi-pass membrane protein</topology>
    </subcellularLocation>
</comment>
<keyword evidence="4 6" id="KW-0472">Membrane</keyword>
<feature type="transmembrane region" description="Helical" evidence="6">
    <location>
        <begin position="212"/>
        <end position="231"/>
    </location>
</feature>
<sequence>MGDLKPTIIGLTICFGLLSIIAVLLRFNARKITKAPFGADDYLAFSAMLCTLFLCVDVLIAVYDGNLGGHLRIDPTTGEPIQSNSYLVFSKCLWVAQFLSVPAAGFNKLSVLFLYRRIFIGKVFSAITICMIVIVSIWNVSFFLANLLDCIPINLNWRPAVGTSGFCINILTMFWAILISDILTDAIILTLPWYQIWKLKMSTARKLQISAIFLLGGLVVGAGIVRCILSVGGVASQNSDFDYTYSRSPAVYWTIIHSGAGVISSCLPTFRPLITHYRIDKSAYALRSYWTKSTMFSGRKSMPTSDSHSGQTGSQSELVEMKGVGAGQGGMHQENYRDYNAV</sequence>
<dbReference type="AlphaFoldDB" id="A0A9X0AXT0"/>
<evidence type="ECO:0000259" key="7">
    <source>
        <dbReference type="Pfam" id="PF20684"/>
    </source>
</evidence>
<dbReference type="PANTHER" id="PTHR33048:SF134">
    <property type="entry name" value="INTEGRAL MEMBRANE PROTEIN"/>
    <property type="match status" value="1"/>
</dbReference>
<feature type="transmembrane region" description="Helical" evidence="6">
    <location>
        <begin position="94"/>
        <end position="115"/>
    </location>
</feature>
<dbReference type="InterPro" id="IPR049326">
    <property type="entry name" value="Rhodopsin_dom_fungi"/>
</dbReference>
<keyword evidence="3 6" id="KW-1133">Transmembrane helix</keyword>
<accession>A0A9X0AXT0</accession>
<dbReference type="PANTHER" id="PTHR33048">
    <property type="entry name" value="PTH11-LIKE INTEGRAL MEMBRANE PROTEIN (AFU_ORTHOLOGUE AFUA_5G11245)"/>
    <property type="match status" value="1"/>
</dbReference>
<protein>
    <recommendedName>
        <fullName evidence="7">Rhodopsin domain-containing protein</fullName>
    </recommendedName>
</protein>
<evidence type="ECO:0000256" key="5">
    <source>
        <dbReference type="ARBA" id="ARBA00038359"/>
    </source>
</evidence>
<feature type="transmembrane region" description="Helical" evidence="6">
    <location>
        <begin position="251"/>
        <end position="270"/>
    </location>
</feature>
<evidence type="ECO:0000313" key="9">
    <source>
        <dbReference type="Proteomes" id="UP001152300"/>
    </source>
</evidence>
<feature type="domain" description="Rhodopsin" evidence="7">
    <location>
        <begin position="25"/>
        <end position="275"/>
    </location>
</feature>
<feature type="transmembrane region" description="Helical" evidence="6">
    <location>
        <begin position="6"/>
        <end position="29"/>
    </location>
</feature>
<reference evidence="8" key="1">
    <citation type="submission" date="2022-11" db="EMBL/GenBank/DDBJ databases">
        <title>Genome Resource of Sclerotinia nivalis Strain SnTB1, a Plant Pathogen Isolated from American Ginseng.</title>
        <authorList>
            <person name="Fan S."/>
        </authorList>
    </citation>
    <scope>NUCLEOTIDE SEQUENCE</scope>
    <source>
        <strain evidence="8">SnTB1</strain>
    </source>
</reference>
<gene>
    <name evidence="8" type="ORF">OCU04_001031</name>
</gene>
<dbReference type="GO" id="GO:0016020">
    <property type="term" value="C:membrane"/>
    <property type="evidence" value="ECO:0007669"/>
    <property type="project" value="UniProtKB-SubCell"/>
</dbReference>
<keyword evidence="2 6" id="KW-0812">Transmembrane</keyword>
<proteinExistence type="inferred from homology"/>